<accession>A0A9Q8WEE2</accession>
<evidence type="ECO:0000256" key="1">
    <source>
        <dbReference type="SAM" id="MobiDB-lite"/>
    </source>
</evidence>
<evidence type="ECO:0000313" key="3">
    <source>
        <dbReference type="Proteomes" id="UP000830671"/>
    </source>
</evidence>
<dbReference type="RefSeq" id="XP_049141197.1">
    <property type="nucleotide sequence ID" value="XM_049284054.1"/>
</dbReference>
<reference evidence="2" key="1">
    <citation type="journal article" date="2021" name="Mol. Plant Microbe Interact.">
        <title>Complete Genome Sequence of the Plant-Pathogenic Fungus Colletotrichum lupini.</title>
        <authorList>
            <person name="Baroncelli R."/>
            <person name="Pensec F."/>
            <person name="Da Lio D."/>
            <person name="Boufleur T."/>
            <person name="Vicente I."/>
            <person name="Sarrocco S."/>
            <person name="Picot A."/>
            <person name="Baraldi E."/>
            <person name="Sukno S."/>
            <person name="Thon M."/>
            <person name="Le Floch G."/>
        </authorList>
    </citation>
    <scope>NUCLEOTIDE SEQUENCE</scope>
    <source>
        <strain evidence="2">IMI 504893</strain>
    </source>
</reference>
<protein>
    <submittedName>
        <fullName evidence="2">Uncharacterized protein</fullName>
    </submittedName>
</protein>
<gene>
    <name evidence="2" type="ORF">CLUP02_05045</name>
</gene>
<evidence type="ECO:0000313" key="2">
    <source>
        <dbReference type="EMBL" id="UQC79565.1"/>
    </source>
</evidence>
<proteinExistence type="predicted"/>
<feature type="region of interest" description="Disordered" evidence="1">
    <location>
        <begin position="1"/>
        <end position="30"/>
    </location>
</feature>
<feature type="compositionally biased region" description="Polar residues" evidence="1">
    <location>
        <begin position="1"/>
        <end position="16"/>
    </location>
</feature>
<organism evidence="2 3">
    <name type="scientific">Colletotrichum lupini</name>
    <dbReference type="NCBI Taxonomy" id="145971"/>
    <lineage>
        <taxon>Eukaryota</taxon>
        <taxon>Fungi</taxon>
        <taxon>Dikarya</taxon>
        <taxon>Ascomycota</taxon>
        <taxon>Pezizomycotina</taxon>
        <taxon>Sordariomycetes</taxon>
        <taxon>Hypocreomycetidae</taxon>
        <taxon>Glomerellales</taxon>
        <taxon>Glomerellaceae</taxon>
        <taxon>Colletotrichum</taxon>
        <taxon>Colletotrichum acutatum species complex</taxon>
    </lineage>
</organism>
<dbReference type="Proteomes" id="UP000830671">
    <property type="component" value="Chromosome 3"/>
</dbReference>
<keyword evidence="3" id="KW-1185">Reference proteome</keyword>
<dbReference type="GeneID" id="73339064"/>
<dbReference type="EMBL" id="CP019475">
    <property type="protein sequence ID" value="UQC79565.1"/>
    <property type="molecule type" value="Genomic_DNA"/>
</dbReference>
<sequence>MSHSLSPTSEDAQLNASRDDQIPSRSTCYIPRQDNTKDAASLASSYEHIIPPHLKSRPYGKLNLLQGHVILRSVTPLRHPLGEAPTIYPGPLALCRKLIVCSGPAVEECPLSQRGFAQAFSLHRGLNNTQGLESCPLAHHMLQIRGFNTRYLPYHAEITYRRQTAANIETGPLEVNEAPLVLYHDWYTTTGTTNQAPDGLKVRTDSYNHSRLESFLAALNLNES</sequence>
<dbReference type="KEGG" id="clup:CLUP02_05045"/>
<name>A0A9Q8WEE2_9PEZI</name>
<dbReference type="AlphaFoldDB" id="A0A9Q8WEE2"/>